<evidence type="ECO:0000313" key="5">
    <source>
        <dbReference type="Proteomes" id="UP000006039"/>
    </source>
</evidence>
<dbReference type="eggNOG" id="ENOG502S4XH">
    <property type="taxonomic scope" value="Eukaryota"/>
</dbReference>
<evidence type="ECO:0000256" key="1">
    <source>
        <dbReference type="SAM" id="SignalP"/>
    </source>
</evidence>
<gene>
    <name evidence="4" type="primary">20345757</name>
    <name evidence="3" type="ORF">GGTG_05299</name>
</gene>
<dbReference type="EMBL" id="GL385397">
    <property type="protein sequence ID" value="EJT75362.1"/>
    <property type="molecule type" value="Genomic_DNA"/>
</dbReference>
<evidence type="ECO:0000259" key="2">
    <source>
        <dbReference type="SMART" id="SM00754"/>
    </source>
</evidence>
<dbReference type="Pfam" id="PF07452">
    <property type="entry name" value="CHRD"/>
    <property type="match status" value="1"/>
</dbReference>
<dbReference type="SMART" id="SM00754">
    <property type="entry name" value="CHRD"/>
    <property type="match status" value="1"/>
</dbReference>
<dbReference type="OrthoDB" id="3554264at2759"/>
<name>J3NVI4_GAET3</name>
<feature type="signal peptide" evidence="1">
    <location>
        <begin position="1"/>
        <end position="16"/>
    </location>
</feature>
<keyword evidence="1" id="KW-0732">Signal</keyword>
<feature type="chain" id="PRO_5015094515" description="CHRD domain-containing protein" evidence="1">
    <location>
        <begin position="17"/>
        <end position="203"/>
    </location>
</feature>
<dbReference type="VEuPathDB" id="FungiDB:GGTG_05299"/>
<keyword evidence="5" id="KW-1185">Reference proteome</keyword>
<dbReference type="RefSeq" id="XP_009221362.1">
    <property type="nucleotide sequence ID" value="XM_009223098.1"/>
</dbReference>
<dbReference type="Proteomes" id="UP000006039">
    <property type="component" value="Unassembled WGS sequence"/>
</dbReference>
<feature type="domain" description="CHRD" evidence="2">
    <location>
        <begin position="46"/>
        <end position="193"/>
    </location>
</feature>
<reference evidence="3" key="3">
    <citation type="submission" date="2010-09" db="EMBL/GenBank/DDBJ databases">
        <title>Annotation of Gaeumannomyces graminis var. tritici R3-111a-1.</title>
        <authorList>
            <consortium name="The Broad Institute Genome Sequencing Platform"/>
            <person name="Ma L.-J."/>
            <person name="Dead R."/>
            <person name="Young S.K."/>
            <person name="Zeng Q."/>
            <person name="Gargeya S."/>
            <person name="Fitzgerald M."/>
            <person name="Haas B."/>
            <person name="Abouelleil A."/>
            <person name="Alvarado L."/>
            <person name="Arachchi H.M."/>
            <person name="Berlin A."/>
            <person name="Brown A."/>
            <person name="Chapman S.B."/>
            <person name="Chen Z."/>
            <person name="Dunbar C."/>
            <person name="Freedman E."/>
            <person name="Gearin G."/>
            <person name="Gellesch M."/>
            <person name="Goldberg J."/>
            <person name="Griggs A."/>
            <person name="Gujja S."/>
            <person name="Heiman D."/>
            <person name="Howarth C."/>
            <person name="Larson L."/>
            <person name="Lui A."/>
            <person name="MacDonald P.J.P."/>
            <person name="Mehta T."/>
            <person name="Montmayeur A."/>
            <person name="Murphy C."/>
            <person name="Neiman D."/>
            <person name="Pearson M."/>
            <person name="Priest M."/>
            <person name="Roberts A."/>
            <person name="Saif S."/>
            <person name="Shea T."/>
            <person name="Shenoy N."/>
            <person name="Sisk P."/>
            <person name="Stolte C."/>
            <person name="Sykes S."/>
            <person name="Yandava C."/>
            <person name="Wortman J."/>
            <person name="Nusbaum C."/>
            <person name="Birren B."/>
        </authorList>
    </citation>
    <scope>NUCLEOTIDE SEQUENCE</scope>
    <source>
        <strain evidence="3">R3-111a-1</strain>
    </source>
</reference>
<reference evidence="4" key="4">
    <citation type="journal article" date="2015" name="G3 (Bethesda)">
        <title>Genome sequences of three phytopathogenic species of the Magnaporthaceae family of fungi.</title>
        <authorList>
            <person name="Okagaki L.H."/>
            <person name="Nunes C.C."/>
            <person name="Sailsbery J."/>
            <person name="Clay B."/>
            <person name="Brown D."/>
            <person name="John T."/>
            <person name="Oh Y."/>
            <person name="Young N."/>
            <person name="Fitzgerald M."/>
            <person name="Haas B.J."/>
            <person name="Zeng Q."/>
            <person name="Young S."/>
            <person name="Adiconis X."/>
            <person name="Fan L."/>
            <person name="Levin J.Z."/>
            <person name="Mitchell T.K."/>
            <person name="Okubara P.A."/>
            <person name="Farman M.L."/>
            <person name="Kohn L.M."/>
            <person name="Birren B."/>
            <person name="Ma L.-J."/>
            <person name="Dean R.A."/>
        </authorList>
    </citation>
    <scope>NUCLEOTIDE SEQUENCE</scope>
    <source>
        <strain evidence="4">R3-111a-1</strain>
    </source>
</reference>
<organism evidence="3">
    <name type="scientific">Gaeumannomyces tritici (strain R3-111a-1)</name>
    <name type="common">Wheat and barley take-all root rot fungus</name>
    <name type="synonym">Gaeumannomyces graminis var. tritici</name>
    <dbReference type="NCBI Taxonomy" id="644352"/>
    <lineage>
        <taxon>Eukaryota</taxon>
        <taxon>Fungi</taxon>
        <taxon>Dikarya</taxon>
        <taxon>Ascomycota</taxon>
        <taxon>Pezizomycotina</taxon>
        <taxon>Sordariomycetes</taxon>
        <taxon>Sordariomycetidae</taxon>
        <taxon>Magnaporthales</taxon>
        <taxon>Magnaporthaceae</taxon>
        <taxon>Gaeumannomyces</taxon>
    </lineage>
</organism>
<sequence>MKVSIISLSLAAMAIGSPILNLGAATGLFKPKQVGRGLKSPFRFTSSYAIVATPDQVVNASNVATGGLPGASGLYLFGINSHDNVICYNITLDGFRGNYSSPAATATHIHEAPKGMAGPPRLAFPNPVLTGEGDKRSSVGCLTGPFTTGALANGTDTGAGFHVRQIEEDPAAFFADVHSSLAVAGAVRGQLDQEVCREKKKGY</sequence>
<accession>J3NVI4</accession>
<dbReference type="GeneID" id="20345757"/>
<proteinExistence type="predicted"/>
<evidence type="ECO:0000313" key="3">
    <source>
        <dbReference type="EMBL" id="EJT75362.1"/>
    </source>
</evidence>
<dbReference type="EnsemblFungi" id="EJT75362">
    <property type="protein sequence ID" value="EJT75362"/>
    <property type="gene ID" value="GGTG_05299"/>
</dbReference>
<dbReference type="InterPro" id="IPR010895">
    <property type="entry name" value="CHRD"/>
</dbReference>
<reference evidence="3" key="2">
    <citation type="submission" date="2010-07" db="EMBL/GenBank/DDBJ databases">
        <authorList>
            <consortium name="The Broad Institute Genome Sequencing Platform"/>
            <consortium name="Broad Institute Genome Sequencing Center for Infectious Disease"/>
            <person name="Ma L.-J."/>
            <person name="Dead R."/>
            <person name="Young S."/>
            <person name="Zeng Q."/>
            <person name="Koehrsen M."/>
            <person name="Alvarado L."/>
            <person name="Berlin A."/>
            <person name="Chapman S.B."/>
            <person name="Chen Z."/>
            <person name="Freedman E."/>
            <person name="Gellesch M."/>
            <person name="Goldberg J."/>
            <person name="Griggs A."/>
            <person name="Gujja S."/>
            <person name="Heilman E.R."/>
            <person name="Heiman D."/>
            <person name="Hepburn T."/>
            <person name="Howarth C."/>
            <person name="Jen D."/>
            <person name="Larson L."/>
            <person name="Mehta T."/>
            <person name="Neiman D."/>
            <person name="Pearson M."/>
            <person name="Roberts A."/>
            <person name="Saif S."/>
            <person name="Shea T."/>
            <person name="Shenoy N."/>
            <person name="Sisk P."/>
            <person name="Stolte C."/>
            <person name="Sykes S."/>
            <person name="Walk T."/>
            <person name="White J."/>
            <person name="Yandava C."/>
            <person name="Haas B."/>
            <person name="Nusbaum C."/>
            <person name="Birren B."/>
        </authorList>
    </citation>
    <scope>NUCLEOTIDE SEQUENCE</scope>
    <source>
        <strain evidence="3">R3-111a-1</strain>
    </source>
</reference>
<reference evidence="4" key="5">
    <citation type="submission" date="2018-04" db="UniProtKB">
        <authorList>
            <consortium name="EnsemblFungi"/>
        </authorList>
    </citation>
    <scope>IDENTIFICATION</scope>
    <source>
        <strain evidence="4">R3-111a-1</strain>
    </source>
</reference>
<dbReference type="AlphaFoldDB" id="J3NVI4"/>
<protein>
    <recommendedName>
        <fullName evidence="2">CHRD domain-containing protein</fullName>
    </recommendedName>
</protein>
<evidence type="ECO:0000313" key="4">
    <source>
        <dbReference type="EnsemblFungi" id="EJT75362"/>
    </source>
</evidence>
<reference evidence="5" key="1">
    <citation type="submission" date="2010-07" db="EMBL/GenBank/DDBJ databases">
        <title>The genome sequence of Gaeumannomyces graminis var. tritici strain R3-111a-1.</title>
        <authorList>
            <consortium name="The Broad Institute Genome Sequencing Platform"/>
            <person name="Ma L.-J."/>
            <person name="Dead R."/>
            <person name="Young S."/>
            <person name="Zeng Q."/>
            <person name="Koehrsen M."/>
            <person name="Alvarado L."/>
            <person name="Berlin A."/>
            <person name="Chapman S.B."/>
            <person name="Chen Z."/>
            <person name="Freedman E."/>
            <person name="Gellesch M."/>
            <person name="Goldberg J."/>
            <person name="Griggs A."/>
            <person name="Gujja S."/>
            <person name="Heilman E.R."/>
            <person name="Heiman D."/>
            <person name="Hepburn T."/>
            <person name="Howarth C."/>
            <person name="Jen D."/>
            <person name="Larson L."/>
            <person name="Mehta T."/>
            <person name="Neiman D."/>
            <person name="Pearson M."/>
            <person name="Roberts A."/>
            <person name="Saif S."/>
            <person name="Shea T."/>
            <person name="Shenoy N."/>
            <person name="Sisk P."/>
            <person name="Stolte C."/>
            <person name="Sykes S."/>
            <person name="Walk T."/>
            <person name="White J."/>
            <person name="Yandava C."/>
            <person name="Haas B."/>
            <person name="Nusbaum C."/>
            <person name="Birren B."/>
        </authorList>
    </citation>
    <scope>NUCLEOTIDE SEQUENCE [LARGE SCALE GENOMIC DNA]</scope>
    <source>
        <strain evidence="5">R3-111a-1</strain>
    </source>
</reference>
<dbReference type="HOGENOM" id="CLU_063722_0_0_1"/>